<keyword evidence="7" id="KW-0407">Ion channel</keyword>
<dbReference type="GO" id="GO:0015271">
    <property type="term" value="F:outward rectifier potassium channel activity"/>
    <property type="evidence" value="ECO:0007669"/>
    <property type="project" value="TreeGrafter"/>
</dbReference>
<accession>A0A8J2P3L5</accession>
<dbReference type="GO" id="GO:0005886">
    <property type="term" value="C:plasma membrane"/>
    <property type="evidence" value="ECO:0007669"/>
    <property type="project" value="TreeGrafter"/>
</dbReference>
<sequence>MSDDEERAKQKQLLRKGVKHLCVRLFILFVFCAIGGFLFRWAEGRRELEYKCGVKKVRRDFLESLWQASRFMGEDDWKSLARRRLLKFEDELHTAFDAGINSYSGIKTWSYLNSVFYSMTVMTTIGYGHISPVTFLGKLFTIIYALIGIPIFTVVMIDAGKVLTRALKLFLTRKEENRRLFDLNDDFNLPLRTAVSVLMAYSLIGTVFFYLWETDWGLMGSFYFVFISTSTIGFGDLVPESPLIAVLSSLYFLFGLALTSLCIGVIQEKLEKHLNNLTGKISSTLAMQVDSSEGSSVEATNENSGDKNHSKTE</sequence>
<evidence type="ECO:0000256" key="5">
    <source>
        <dbReference type="ARBA" id="ARBA00023065"/>
    </source>
</evidence>
<organism evidence="11 12">
    <name type="scientific">Allacma fusca</name>
    <dbReference type="NCBI Taxonomy" id="39272"/>
    <lineage>
        <taxon>Eukaryota</taxon>
        <taxon>Metazoa</taxon>
        <taxon>Ecdysozoa</taxon>
        <taxon>Arthropoda</taxon>
        <taxon>Hexapoda</taxon>
        <taxon>Collembola</taxon>
        <taxon>Symphypleona</taxon>
        <taxon>Sminthuridae</taxon>
        <taxon>Allacma</taxon>
    </lineage>
</organism>
<evidence type="ECO:0000256" key="3">
    <source>
        <dbReference type="ARBA" id="ARBA00022692"/>
    </source>
</evidence>
<dbReference type="Pfam" id="PF07885">
    <property type="entry name" value="Ion_trans_2"/>
    <property type="match status" value="2"/>
</dbReference>
<dbReference type="OrthoDB" id="297496at2759"/>
<comment type="caution">
    <text evidence="11">The sequence shown here is derived from an EMBL/GenBank/DDBJ whole genome shotgun (WGS) entry which is preliminary data.</text>
</comment>
<evidence type="ECO:0000256" key="2">
    <source>
        <dbReference type="ARBA" id="ARBA00022448"/>
    </source>
</evidence>
<dbReference type="GO" id="GO:0022841">
    <property type="term" value="F:potassium ion leak channel activity"/>
    <property type="evidence" value="ECO:0007669"/>
    <property type="project" value="TreeGrafter"/>
</dbReference>
<feature type="transmembrane region" description="Helical" evidence="9">
    <location>
        <begin position="139"/>
        <end position="157"/>
    </location>
</feature>
<feature type="transmembrane region" description="Helical" evidence="9">
    <location>
        <begin position="218"/>
        <end position="238"/>
    </location>
</feature>
<feature type="compositionally biased region" description="Polar residues" evidence="8">
    <location>
        <begin position="292"/>
        <end position="303"/>
    </location>
</feature>
<feature type="region of interest" description="Disordered" evidence="8">
    <location>
        <begin position="292"/>
        <end position="313"/>
    </location>
</feature>
<feature type="transmembrane region" description="Helical" evidence="9">
    <location>
        <begin position="109"/>
        <end position="127"/>
    </location>
</feature>
<evidence type="ECO:0000313" key="11">
    <source>
        <dbReference type="EMBL" id="CAG7786626.1"/>
    </source>
</evidence>
<comment type="subcellular location">
    <subcellularLocation>
        <location evidence="1">Membrane</location>
        <topology evidence="1">Multi-pass membrane protein</topology>
    </subcellularLocation>
</comment>
<dbReference type="InterPro" id="IPR003280">
    <property type="entry name" value="2pore_dom_K_chnl"/>
</dbReference>
<dbReference type="InterPro" id="IPR013099">
    <property type="entry name" value="K_chnl_dom"/>
</dbReference>
<evidence type="ECO:0000256" key="9">
    <source>
        <dbReference type="SAM" id="Phobius"/>
    </source>
</evidence>
<dbReference type="PANTHER" id="PTHR11003">
    <property type="entry name" value="POTASSIUM CHANNEL, SUBFAMILY K"/>
    <property type="match status" value="1"/>
</dbReference>
<evidence type="ECO:0000259" key="10">
    <source>
        <dbReference type="Pfam" id="PF07885"/>
    </source>
</evidence>
<dbReference type="AlphaFoldDB" id="A0A8J2P3L5"/>
<dbReference type="Proteomes" id="UP000708208">
    <property type="component" value="Unassembled WGS sequence"/>
</dbReference>
<protein>
    <recommendedName>
        <fullName evidence="10">Potassium channel domain-containing protein</fullName>
    </recommendedName>
</protein>
<evidence type="ECO:0000256" key="4">
    <source>
        <dbReference type="ARBA" id="ARBA00022989"/>
    </source>
</evidence>
<feature type="domain" description="Potassium channel" evidence="10">
    <location>
        <begin position="105"/>
        <end position="164"/>
    </location>
</feature>
<evidence type="ECO:0000256" key="8">
    <source>
        <dbReference type="SAM" id="MobiDB-lite"/>
    </source>
</evidence>
<evidence type="ECO:0000256" key="6">
    <source>
        <dbReference type="ARBA" id="ARBA00023136"/>
    </source>
</evidence>
<keyword evidence="3 9" id="KW-0812">Transmembrane</keyword>
<evidence type="ECO:0000256" key="1">
    <source>
        <dbReference type="ARBA" id="ARBA00004141"/>
    </source>
</evidence>
<keyword evidence="4 9" id="KW-1133">Transmembrane helix</keyword>
<keyword evidence="6 9" id="KW-0472">Membrane</keyword>
<feature type="transmembrane region" description="Helical" evidence="9">
    <location>
        <begin position="244"/>
        <end position="266"/>
    </location>
</feature>
<gene>
    <name evidence="11" type="ORF">AFUS01_LOCUS25187</name>
</gene>
<feature type="transmembrane region" description="Helical" evidence="9">
    <location>
        <begin position="189"/>
        <end position="211"/>
    </location>
</feature>
<keyword evidence="5" id="KW-0406">Ion transport</keyword>
<proteinExistence type="predicted"/>
<dbReference type="GO" id="GO:0030322">
    <property type="term" value="P:stabilization of membrane potential"/>
    <property type="evidence" value="ECO:0007669"/>
    <property type="project" value="TreeGrafter"/>
</dbReference>
<feature type="domain" description="Potassium channel" evidence="10">
    <location>
        <begin position="197"/>
        <end position="271"/>
    </location>
</feature>
<name>A0A8J2P3L5_9HEXA</name>
<dbReference type="PANTHER" id="PTHR11003:SF335">
    <property type="entry name" value="POTASSIUM CHANNEL DOMAIN-CONTAINING PROTEIN"/>
    <property type="match status" value="1"/>
</dbReference>
<dbReference type="EMBL" id="CAJVCH010321848">
    <property type="protein sequence ID" value="CAG7786626.1"/>
    <property type="molecule type" value="Genomic_DNA"/>
</dbReference>
<reference evidence="11" key="1">
    <citation type="submission" date="2021-06" db="EMBL/GenBank/DDBJ databases">
        <authorList>
            <person name="Hodson N. C."/>
            <person name="Mongue J. A."/>
            <person name="Jaron S. K."/>
        </authorList>
    </citation>
    <scope>NUCLEOTIDE SEQUENCE</scope>
</reference>
<evidence type="ECO:0000313" key="12">
    <source>
        <dbReference type="Proteomes" id="UP000708208"/>
    </source>
</evidence>
<keyword evidence="2" id="KW-0813">Transport</keyword>
<feature type="transmembrane region" description="Helical" evidence="9">
    <location>
        <begin position="21"/>
        <end position="41"/>
    </location>
</feature>
<feature type="compositionally biased region" description="Basic and acidic residues" evidence="8">
    <location>
        <begin position="304"/>
        <end position="313"/>
    </location>
</feature>
<evidence type="ECO:0000256" key="7">
    <source>
        <dbReference type="ARBA" id="ARBA00023303"/>
    </source>
</evidence>
<keyword evidence="12" id="KW-1185">Reference proteome</keyword>